<dbReference type="STRING" id="593750.Metfor_1172"/>
<evidence type="ECO:0000313" key="1">
    <source>
        <dbReference type="EMBL" id="AGB02216.1"/>
    </source>
</evidence>
<keyword evidence="2" id="KW-1185">Reference proteome</keyword>
<name>L0HEL9_METFS</name>
<dbReference type="EMBL" id="CP003167">
    <property type="protein sequence ID" value="AGB02216.1"/>
    <property type="molecule type" value="Genomic_DNA"/>
</dbReference>
<accession>L0HEL9</accession>
<dbReference type="Proteomes" id="UP000010824">
    <property type="component" value="Chromosome"/>
</dbReference>
<dbReference type="HOGENOM" id="CLU_1163796_0_0_2"/>
<protein>
    <submittedName>
        <fullName evidence="1">Uncharacterized protein</fullName>
    </submittedName>
</protein>
<reference evidence="1 2" key="2">
    <citation type="journal article" date="2014" name="Genome Announc.">
        <title>Complete Genome Sequence of Methanoregula formicica SMSPT, a Mesophilic Hydrogenotrophic Methanogen Isolated from a Methanogenic Upflow Anaerobic Sludge Blanket Reactor.</title>
        <authorList>
            <person name="Yamamoto K."/>
            <person name="Tamaki H."/>
            <person name="Cadillo-Quiroz H."/>
            <person name="Imachi H."/>
            <person name="Kyrpides N."/>
            <person name="Woyke T."/>
            <person name="Goodwin L."/>
            <person name="Zinder S.H."/>
            <person name="Kamagata Y."/>
            <person name="Liu W.T."/>
        </authorList>
    </citation>
    <scope>NUCLEOTIDE SEQUENCE [LARGE SCALE GENOMIC DNA]</scope>
    <source>
        <strain evidence="2">DSM 22288 / NBRC 105244 / SMSP</strain>
    </source>
</reference>
<proteinExistence type="predicted"/>
<evidence type="ECO:0000313" key="2">
    <source>
        <dbReference type="Proteomes" id="UP000010824"/>
    </source>
</evidence>
<dbReference type="InParanoid" id="L0HEL9"/>
<reference evidence="2" key="1">
    <citation type="submission" date="2011-12" db="EMBL/GenBank/DDBJ databases">
        <title>Complete sequence of Methanoregula formicicum SMSP.</title>
        <authorList>
            <person name="Lucas S."/>
            <person name="Han J."/>
            <person name="Lapidus A."/>
            <person name="Cheng J.-F."/>
            <person name="Goodwin L."/>
            <person name="Pitluck S."/>
            <person name="Peters L."/>
            <person name="Ovchinnikova G."/>
            <person name="Teshima H."/>
            <person name="Detter J.C."/>
            <person name="Han C."/>
            <person name="Tapia R."/>
            <person name="Land M."/>
            <person name="Hauser L."/>
            <person name="Kyrpides N."/>
            <person name="Ivanova N."/>
            <person name="Pagani I."/>
            <person name="Imachi H."/>
            <person name="Tamaki H."/>
            <person name="Sekiguchi Y."/>
            <person name="Kamagata Y."/>
            <person name="Cadillo-Quiroz H."/>
            <person name="Zinder S."/>
            <person name="Liu W.-T."/>
            <person name="Woyke T."/>
        </authorList>
    </citation>
    <scope>NUCLEOTIDE SEQUENCE [LARGE SCALE GENOMIC DNA]</scope>
    <source>
        <strain evidence="2">DSM 22288 / NBRC 105244 / SMSP</strain>
    </source>
</reference>
<sequence precursor="true">MSGPIHMQCMKPWYSLCLLGVAAVLVFCAGCAGTSSPAATPVPTTPVVSETAATPSPTATPYPGALSLGADAPFGTGGKTGSARVYKADLMADYIWTSPSFNSPSEQRLTGEALETQKGYNTQKPSEGNAFLFVFVKLTDTGSDSIVAPSPAQFMVNYNGNNFQYRSLPGPDVSIGGVRGTQYDYRIGKGGVSGYILPGESNAADGFLIYEVPASIDLTKASMVITLDAQHTSAWQLG</sequence>
<gene>
    <name evidence="1" type="ordered locus">Metfor_1172</name>
</gene>
<dbReference type="AlphaFoldDB" id="L0HEL9"/>
<dbReference type="eggNOG" id="arCOG07632">
    <property type="taxonomic scope" value="Archaea"/>
</dbReference>
<dbReference type="KEGG" id="mfo:Metfor_1172"/>
<organism evidence="1 2">
    <name type="scientific">Methanoregula formicica (strain DSM 22288 / NBRC 105244 / SMSP)</name>
    <dbReference type="NCBI Taxonomy" id="593750"/>
    <lineage>
        <taxon>Archaea</taxon>
        <taxon>Methanobacteriati</taxon>
        <taxon>Methanobacteriota</taxon>
        <taxon>Stenosarchaea group</taxon>
        <taxon>Methanomicrobia</taxon>
        <taxon>Methanomicrobiales</taxon>
        <taxon>Methanoregulaceae</taxon>
        <taxon>Methanoregula</taxon>
    </lineage>
</organism>